<evidence type="ECO:0000259" key="6">
    <source>
        <dbReference type="PROSITE" id="PS50110"/>
    </source>
</evidence>
<dbReference type="InterPro" id="IPR001789">
    <property type="entry name" value="Sig_transdc_resp-reg_receiver"/>
</dbReference>
<evidence type="ECO:0000256" key="5">
    <source>
        <dbReference type="PROSITE-ProRule" id="PRU00169"/>
    </source>
</evidence>
<dbReference type="STRING" id="993692.IV57_GL002536"/>
<dbReference type="SUPFAM" id="SSF52172">
    <property type="entry name" value="CheY-like"/>
    <property type="match status" value="1"/>
</dbReference>
<dbReference type="Gene3D" id="3.40.50.2300">
    <property type="match status" value="1"/>
</dbReference>
<protein>
    <submittedName>
        <fullName evidence="8">Response regulator</fullName>
    </submittedName>
</protein>
<proteinExistence type="predicted"/>
<keyword evidence="9" id="KW-1185">Reference proteome</keyword>
<dbReference type="PROSITE" id="PS50930">
    <property type="entry name" value="HTH_LYTTR"/>
    <property type="match status" value="1"/>
</dbReference>
<gene>
    <name evidence="8" type="ORF">IV57_GL002536</name>
</gene>
<name>A0A0R2LD44_9LACO</name>
<keyword evidence="1" id="KW-0963">Cytoplasm</keyword>
<reference evidence="8 9" key="1">
    <citation type="journal article" date="2015" name="Genome Announc.">
        <title>Expanding the biotechnology potential of lactobacilli through comparative genomics of 213 strains and associated genera.</title>
        <authorList>
            <person name="Sun Z."/>
            <person name="Harris H.M."/>
            <person name="McCann A."/>
            <person name="Guo C."/>
            <person name="Argimon S."/>
            <person name="Zhang W."/>
            <person name="Yang X."/>
            <person name="Jeffery I.B."/>
            <person name="Cooney J.C."/>
            <person name="Kagawa T.F."/>
            <person name="Liu W."/>
            <person name="Song Y."/>
            <person name="Salvetti E."/>
            <person name="Wrobel A."/>
            <person name="Rasinkangas P."/>
            <person name="Parkhill J."/>
            <person name="Rea M.C."/>
            <person name="O'Sullivan O."/>
            <person name="Ritari J."/>
            <person name="Douillard F.P."/>
            <person name="Paul Ross R."/>
            <person name="Yang R."/>
            <person name="Briner A.E."/>
            <person name="Felis G.E."/>
            <person name="de Vos W.M."/>
            <person name="Barrangou R."/>
            <person name="Klaenhammer T.R."/>
            <person name="Caufield P.W."/>
            <person name="Cui Y."/>
            <person name="Zhang H."/>
            <person name="O'Toole P.W."/>
        </authorList>
    </citation>
    <scope>NUCLEOTIDE SEQUENCE [LARGE SCALE GENOMIC DNA]</scope>
    <source>
        <strain evidence="8 9">DSM 24716</strain>
    </source>
</reference>
<dbReference type="Proteomes" id="UP000051006">
    <property type="component" value="Unassembled WGS sequence"/>
</dbReference>
<evidence type="ECO:0000313" key="9">
    <source>
        <dbReference type="Proteomes" id="UP000051006"/>
    </source>
</evidence>
<keyword evidence="5" id="KW-0597">Phosphoprotein</keyword>
<dbReference type="InterPro" id="IPR046947">
    <property type="entry name" value="LytR-like"/>
</dbReference>
<dbReference type="CDD" id="cd17533">
    <property type="entry name" value="REC_LytTR_AgrA-like"/>
    <property type="match status" value="1"/>
</dbReference>
<dbReference type="OrthoDB" id="9809318at2"/>
<dbReference type="PANTHER" id="PTHR37299:SF3">
    <property type="entry name" value="STAGE 0 SPORULATION PROTEIN A HOMOLOG"/>
    <property type="match status" value="1"/>
</dbReference>
<dbReference type="SMART" id="SM00448">
    <property type="entry name" value="REC"/>
    <property type="match status" value="1"/>
</dbReference>
<feature type="domain" description="HTH LytTR-type" evidence="7">
    <location>
        <begin position="144"/>
        <end position="244"/>
    </location>
</feature>
<dbReference type="GO" id="GO:0003677">
    <property type="term" value="F:DNA binding"/>
    <property type="evidence" value="ECO:0007669"/>
    <property type="project" value="InterPro"/>
</dbReference>
<comment type="function">
    <text evidence="4">Required for high-level post-exponential phase expression of a series of secreted proteins.</text>
</comment>
<keyword evidence="2" id="KW-0902">Two-component regulatory system</keyword>
<dbReference type="SMART" id="SM00850">
    <property type="entry name" value="LytTR"/>
    <property type="match status" value="1"/>
</dbReference>
<dbReference type="Pfam" id="PF00072">
    <property type="entry name" value="Response_reg"/>
    <property type="match status" value="1"/>
</dbReference>
<organism evidence="8 9">
    <name type="scientific">Companilactobacillus kimchiensis</name>
    <dbReference type="NCBI Taxonomy" id="993692"/>
    <lineage>
        <taxon>Bacteria</taxon>
        <taxon>Bacillati</taxon>
        <taxon>Bacillota</taxon>
        <taxon>Bacilli</taxon>
        <taxon>Lactobacillales</taxon>
        <taxon>Lactobacillaceae</taxon>
        <taxon>Companilactobacillus</taxon>
    </lineage>
</organism>
<dbReference type="Gene3D" id="2.40.50.1020">
    <property type="entry name" value="LytTr DNA-binding domain"/>
    <property type="match status" value="1"/>
</dbReference>
<dbReference type="GO" id="GO:0000156">
    <property type="term" value="F:phosphorelay response regulator activity"/>
    <property type="evidence" value="ECO:0007669"/>
    <property type="project" value="InterPro"/>
</dbReference>
<accession>A0A0R2LD44</accession>
<evidence type="ECO:0000256" key="3">
    <source>
        <dbReference type="ARBA" id="ARBA00023159"/>
    </source>
</evidence>
<evidence type="ECO:0000256" key="1">
    <source>
        <dbReference type="ARBA" id="ARBA00022490"/>
    </source>
</evidence>
<dbReference type="EMBL" id="JQCF01000009">
    <property type="protein sequence ID" value="KRN99409.1"/>
    <property type="molecule type" value="Genomic_DNA"/>
</dbReference>
<dbReference type="PROSITE" id="PS50110">
    <property type="entry name" value="RESPONSE_REGULATORY"/>
    <property type="match status" value="1"/>
</dbReference>
<dbReference type="InterPro" id="IPR007492">
    <property type="entry name" value="LytTR_DNA-bd_dom"/>
</dbReference>
<feature type="domain" description="Response regulatory" evidence="6">
    <location>
        <begin position="4"/>
        <end position="126"/>
    </location>
</feature>
<evidence type="ECO:0000256" key="2">
    <source>
        <dbReference type="ARBA" id="ARBA00023012"/>
    </source>
</evidence>
<feature type="modified residue" description="4-aspartylphosphate" evidence="5">
    <location>
        <position position="59"/>
    </location>
</feature>
<sequence>MMFSIYLLEDDEQQRAYYREIIDNSIMINNYTIEVAELNDVESFYNAFSKEQFGLFFLDMEINGDIKAGVKIAEFVRNSMPDAKIVFVTTHEELAFLTLERKISPLDYILKDNDKEEIGNKISKDISLSQEYYRNSIYEKENIFGYKIGSKYFSIPMKELIRVYTEKESPGRVHLESDSREMSFPGNLNSLEDKYNNLIRVDKSSLVNIDRVSSYDVHKRILYLDNDYQCDVSYRKSAKVSRLF</sequence>
<evidence type="ECO:0000313" key="8">
    <source>
        <dbReference type="EMBL" id="KRN99409.1"/>
    </source>
</evidence>
<dbReference type="PATRIC" id="fig|993692.3.peg.2585"/>
<dbReference type="AlphaFoldDB" id="A0A0R2LD44"/>
<evidence type="ECO:0000256" key="4">
    <source>
        <dbReference type="ARBA" id="ARBA00037164"/>
    </source>
</evidence>
<dbReference type="InterPro" id="IPR011006">
    <property type="entry name" value="CheY-like_superfamily"/>
</dbReference>
<evidence type="ECO:0000259" key="7">
    <source>
        <dbReference type="PROSITE" id="PS50930"/>
    </source>
</evidence>
<keyword evidence="3" id="KW-0010">Activator</keyword>
<dbReference type="Pfam" id="PF04397">
    <property type="entry name" value="LytTR"/>
    <property type="match status" value="1"/>
</dbReference>
<comment type="caution">
    <text evidence="8">The sequence shown here is derived from an EMBL/GenBank/DDBJ whole genome shotgun (WGS) entry which is preliminary data.</text>
</comment>
<dbReference type="PANTHER" id="PTHR37299">
    <property type="entry name" value="TRANSCRIPTIONAL REGULATOR-RELATED"/>
    <property type="match status" value="1"/>
</dbReference>